<reference evidence="6 7" key="1">
    <citation type="journal article" date="2015" name="Genome Announc.">
        <title>Expanding the biotechnology potential of lactobacilli through comparative genomics of 213 strains and associated genera.</title>
        <authorList>
            <person name="Sun Z."/>
            <person name="Harris H.M."/>
            <person name="McCann A."/>
            <person name="Guo C."/>
            <person name="Argimon S."/>
            <person name="Zhang W."/>
            <person name="Yang X."/>
            <person name="Jeffery I.B."/>
            <person name="Cooney J.C."/>
            <person name="Kagawa T.F."/>
            <person name="Liu W."/>
            <person name="Song Y."/>
            <person name="Salvetti E."/>
            <person name="Wrobel A."/>
            <person name="Rasinkangas P."/>
            <person name="Parkhill J."/>
            <person name="Rea M.C."/>
            <person name="O'Sullivan O."/>
            <person name="Ritari J."/>
            <person name="Douillard F.P."/>
            <person name="Paul Ross R."/>
            <person name="Yang R."/>
            <person name="Briner A.E."/>
            <person name="Felis G.E."/>
            <person name="de Vos W.M."/>
            <person name="Barrangou R."/>
            <person name="Klaenhammer T.R."/>
            <person name="Caufield P.W."/>
            <person name="Cui Y."/>
            <person name="Zhang H."/>
            <person name="O'Toole P.W."/>
        </authorList>
    </citation>
    <scope>NUCLEOTIDE SEQUENCE [LARGE SCALE GENOMIC DNA]</scope>
    <source>
        <strain evidence="6 7">DSM 18390</strain>
    </source>
</reference>
<feature type="domain" description="NlpC/P60" evidence="5">
    <location>
        <begin position="177"/>
        <end position="302"/>
    </location>
</feature>
<dbReference type="PANTHER" id="PTHR47053:SF3">
    <property type="entry name" value="GAMMA-D-GLUTAMYL-L-LYSINE DIPEPTIDYL-PEPTIDASE"/>
    <property type="match status" value="1"/>
</dbReference>
<accession>A0A0R1YMD8</accession>
<proteinExistence type="inferred from homology"/>
<keyword evidence="4" id="KW-0788">Thiol protease</keyword>
<keyword evidence="2" id="KW-0645">Protease</keyword>
<evidence type="ECO:0000259" key="5">
    <source>
        <dbReference type="PROSITE" id="PS51935"/>
    </source>
</evidence>
<dbReference type="SUPFAM" id="SSF54001">
    <property type="entry name" value="Cysteine proteinases"/>
    <property type="match status" value="1"/>
</dbReference>
<evidence type="ECO:0000256" key="1">
    <source>
        <dbReference type="ARBA" id="ARBA00007074"/>
    </source>
</evidence>
<dbReference type="InterPro" id="IPR000064">
    <property type="entry name" value="NLP_P60_dom"/>
</dbReference>
<evidence type="ECO:0000256" key="4">
    <source>
        <dbReference type="ARBA" id="ARBA00022807"/>
    </source>
</evidence>
<comment type="caution">
    <text evidence="6">The sequence shown here is derived from an EMBL/GenBank/DDBJ whole genome shotgun (WGS) entry which is preliminary data.</text>
</comment>
<dbReference type="InterPro" id="IPR038765">
    <property type="entry name" value="Papain-like_cys_pep_sf"/>
</dbReference>
<dbReference type="EMBL" id="AZFZ01000033">
    <property type="protein sequence ID" value="KRM43511.1"/>
    <property type="molecule type" value="Genomic_DNA"/>
</dbReference>
<keyword evidence="3 6" id="KW-0378">Hydrolase</keyword>
<dbReference type="PROSITE" id="PS51935">
    <property type="entry name" value="NLPC_P60"/>
    <property type="match status" value="1"/>
</dbReference>
<sequence length="302" mass="33500">MNGGDTMETRRIKVPVATIWKSKDAPREIDRPALNGDSKKWVTQMSDEQSVQLSDDDLLETQALFNDEVILDHIEDDWARVFVVSQRDDSDSRGYPGWVPLKLLTDRPTSYPPVTATVRIAVKIAKLYNTNDEPIMDLSLGTILSQTGIEGDKIAVVTPLGDGYIDRSAIVLPYVGQNAGETMVQMACQFLGMRYLWGGISAYGFDCSGLVYTMHRVLGFDIPRDADDQHAGGMPVAPEAILPGDLVFFAYDHGTGFVHHVGMYIGNGQMIESRTPGKTVDIASLTEPKFADEFAGFRRYWR</sequence>
<comment type="similarity">
    <text evidence="1">Belongs to the peptidase C40 family.</text>
</comment>
<dbReference type="Proteomes" id="UP000051010">
    <property type="component" value="Unassembled WGS sequence"/>
</dbReference>
<evidence type="ECO:0000256" key="2">
    <source>
        <dbReference type="ARBA" id="ARBA00022670"/>
    </source>
</evidence>
<evidence type="ECO:0000313" key="7">
    <source>
        <dbReference type="Proteomes" id="UP000051010"/>
    </source>
</evidence>
<gene>
    <name evidence="6" type="ORF">FD47_GL001532</name>
</gene>
<organism evidence="6 7">
    <name type="scientific">Lentilactobacillus parafarraginis DSM 18390 = JCM 14109</name>
    <dbReference type="NCBI Taxonomy" id="1423786"/>
    <lineage>
        <taxon>Bacteria</taxon>
        <taxon>Bacillati</taxon>
        <taxon>Bacillota</taxon>
        <taxon>Bacilli</taxon>
        <taxon>Lactobacillales</taxon>
        <taxon>Lactobacillaceae</taxon>
        <taxon>Lentilactobacillus</taxon>
    </lineage>
</organism>
<dbReference type="Pfam" id="PF00877">
    <property type="entry name" value="NLPC_P60"/>
    <property type="match status" value="1"/>
</dbReference>
<dbReference type="PATRIC" id="fig|1423786.4.peg.1636"/>
<name>A0A0R1YMD8_9LACO</name>
<protein>
    <submittedName>
        <fullName evidence="6">Hydrolase</fullName>
    </submittedName>
</protein>
<dbReference type="PANTHER" id="PTHR47053">
    <property type="entry name" value="MUREIN DD-ENDOPEPTIDASE MEPH-RELATED"/>
    <property type="match status" value="1"/>
</dbReference>
<dbReference type="GO" id="GO:0008234">
    <property type="term" value="F:cysteine-type peptidase activity"/>
    <property type="evidence" value="ECO:0007669"/>
    <property type="project" value="UniProtKB-KW"/>
</dbReference>
<dbReference type="Pfam" id="PF23795">
    <property type="entry name" value="SH3_YKFC_2nd"/>
    <property type="match status" value="1"/>
</dbReference>
<evidence type="ECO:0000313" key="6">
    <source>
        <dbReference type="EMBL" id="KRM43511.1"/>
    </source>
</evidence>
<dbReference type="Gene3D" id="3.90.1720.10">
    <property type="entry name" value="endopeptidase domain like (from Nostoc punctiforme)"/>
    <property type="match status" value="1"/>
</dbReference>
<dbReference type="GO" id="GO:0006508">
    <property type="term" value="P:proteolysis"/>
    <property type="evidence" value="ECO:0007669"/>
    <property type="project" value="UniProtKB-KW"/>
</dbReference>
<evidence type="ECO:0000256" key="3">
    <source>
        <dbReference type="ARBA" id="ARBA00022801"/>
    </source>
</evidence>
<dbReference type="AlphaFoldDB" id="A0A0R1YMD8"/>
<dbReference type="InterPro" id="IPR051202">
    <property type="entry name" value="Peptidase_C40"/>
</dbReference>
<dbReference type="InterPro" id="IPR057812">
    <property type="entry name" value="SH3_YKFC_2nd"/>
</dbReference>